<dbReference type="PIRSF" id="PIRSF006351">
    <property type="entry name" value="PTS_EIIC-Cellobiose"/>
    <property type="match status" value="1"/>
</dbReference>
<proteinExistence type="predicted"/>
<dbReference type="NCBIfam" id="TIGR00410">
    <property type="entry name" value="lacE"/>
    <property type="match status" value="1"/>
</dbReference>
<feature type="transmembrane region" description="Helical" evidence="9">
    <location>
        <begin position="29"/>
        <end position="51"/>
    </location>
</feature>
<evidence type="ECO:0000313" key="11">
    <source>
        <dbReference type="EMBL" id="QEZ68809.1"/>
    </source>
</evidence>
<dbReference type="EMBL" id="CP032452">
    <property type="protein sequence ID" value="QEZ68809.1"/>
    <property type="molecule type" value="Genomic_DNA"/>
</dbReference>
<dbReference type="GO" id="GO:0008982">
    <property type="term" value="F:protein-N(PI)-phosphohistidine-sugar phosphotransferase activity"/>
    <property type="evidence" value="ECO:0007669"/>
    <property type="project" value="UniProtKB-UniRule"/>
</dbReference>
<protein>
    <recommendedName>
        <fullName evidence="8">Permease IIC component</fullName>
    </recommendedName>
</protein>
<evidence type="ECO:0000256" key="1">
    <source>
        <dbReference type="ARBA" id="ARBA00004651"/>
    </source>
</evidence>
<dbReference type="InterPro" id="IPR051088">
    <property type="entry name" value="PTS_Sugar-EIIC/EIIB"/>
</dbReference>
<evidence type="ECO:0000256" key="9">
    <source>
        <dbReference type="SAM" id="Phobius"/>
    </source>
</evidence>
<reference evidence="11 12" key="1">
    <citation type="submission" date="2018-09" db="EMBL/GenBank/DDBJ databases">
        <title>A clostridial neurotoxin that targets Anopheles mosquitoes.</title>
        <authorList>
            <person name="Contreras E."/>
            <person name="Masuyer G."/>
            <person name="Qureshi N."/>
            <person name="Chawla S."/>
            <person name="Lim H.L."/>
            <person name="Chen J."/>
            <person name="Stenmark P."/>
            <person name="Gill S."/>
        </authorList>
    </citation>
    <scope>NUCLEOTIDE SEQUENCE [LARGE SCALE GENOMIC DNA]</scope>
    <source>
        <strain evidence="11 12">Cbm</strain>
    </source>
</reference>
<comment type="function">
    <text evidence="8">The phosphoenolpyruvate-dependent sugar phosphotransferase system (PTS), a major carbohydrate active -transport system, catalyzes the phosphorylation of incoming sugar substrates concomitant with their translocation across the cell membrane.</text>
</comment>
<sequence>MGQSKLLDKLDKVLSPIGAKIGSQRHLNAISTGMMMTLPLIVVGSLFLIIANPPINPELVDPNNSNVFIQFLLSWKEFAVDNYSTITAPFDMTMGLLGLMSAFAIAYTLASNYKMNAAMSGLISTSLFFMICAPSNDGNIPMSFLGADGLFVAIIIGIASVEISRLVDKMNWKFNLPSSVPSAVSSFINTLIPLLLNIVVLYGLNVIIIANTGMSLPQSIMSILTPALSVADNIWGYLMLITFGNLLWLFGVNGTSIIFPIAFALGLSNTGLNSDLVAAGQDPNVLMNLQMFRIAILGGAGNTLGLAILMAKSKSTHLKSLGRLSIVPGICGINEPIIFGGPIVFNPILAIPFIITPIISVSLTYFAQKIGVITCGYIVDPSFTPFFAQAYLSSMDIRNVIFVCALVLISVVTYYPFFKVYEGNMIKKELEEANEEEDFSFDEIDFA</sequence>
<dbReference type="Proteomes" id="UP000326961">
    <property type="component" value="Chromosome"/>
</dbReference>
<name>A0A5P3XCX6_PARBF</name>
<comment type="subcellular location">
    <subcellularLocation>
        <location evidence="1">Cell membrane</location>
        <topology evidence="1">Multi-pass membrane protein</topology>
    </subcellularLocation>
</comment>
<accession>A0A5P3XCX6</accession>
<dbReference type="RefSeq" id="WP_150886442.1">
    <property type="nucleotide sequence ID" value="NZ_CP032452.1"/>
</dbReference>
<dbReference type="Pfam" id="PF02378">
    <property type="entry name" value="PTS_EIIC"/>
    <property type="match status" value="1"/>
</dbReference>
<evidence type="ECO:0000256" key="4">
    <source>
        <dbReference type="ARBA" id="ARBA00022597"/>
    </source>
</evidence>
<evidence type="ECO:0000256" key="5">
    <source>
        <dbReference type="ARBA" id="ARBA00022692"/>
    </source>
</evidence>
<evidence type="ECO:0000259" key="10">
    <source>
        <dbReference type="PROSITE" id="PS51105"/>
    </source>
</evidence>
<gene>
    <name evidence="11" type="ORF">D4A35_07610</name>
</gene>
<feature type="transmembrane region" description="Helical" evidence="9">
    <location>
        <begin position="92"/>
        <end position="110"/>
    </location>
</feature>
<organism evidence="11 12">
    <name type="scientific">Paraclostridium bifermentans</name>
    <name type="common">Clostridium bifermentans</name>
    <dbReference type="NCBI Taxonomy" id="1490"/>
    <lineage>
        <taxon>Bacteria</taxon>
        <taxon>Bacillati</taxon>
        <taxon>Bacillota</taxon>
        <taxon>Clostridia</taxon>
        <taxon>Peptostreptococcales</taxon>
        <taxon>Peptostreptococcaceae</taxon>
        <taxon>Paraclostridium</taxon>
    </lineage>
</organism>
<feature type="transmembrane region" description="Helical" evidence="9">
    <location>
        <begin position="184"/>
        <end position="208"/>
    </location>
</feature>
<keyword evidence="6 9" id="KW-1133">Transmembrane helix</keyword>
<feature type="transmembrane region" description="Helical" evidence="9">
    <location>
        <begin position="345"/>
        <end position="363"/>
    </location>
</feature>
<feature type="transmembrane region" description="Helical" evidence="9">
    <location>
        <begin position="400"/>
        <end position="418"/>
    </location>
</feature>
<feature type="transmembrane region" description="Helical" evidence="9">
    <location>
        <begin position="287"/>
        <end position="309"/>
    </location>
</feature>
<keyword evidence="3 8" id="KW-1003">Cell membrane</keyword>
<evidence type="ECO:0000256" key="2">
    <source>
        <dbReference type="ARBA" id="ARBA00022448"/>
    </source>
</evidence>
<keyword evidence="4 8" id="KW-0762">Sugar transport</keyword>
<evidence type="ECO:0000313" key="12">
    <source>
        <dbReference type="Proteomes" id="UP000326961"/>
    </source>
</evidence>
<dbReference type="InterPro" id="IPR003352">
    <property type="entry name" value="PTS_EIIC"/>
</dbReference>
<evidence type="ECO:0000256" key="7">
    <source>
        <dbReference type="ARBA" id="ARBA00023136"/>
    </source>
</evidence>
<feature type="domain" description="PTS EIIC type-3" evidence="10">
    <location>
        <begin position="10"/>
        <end position="417"/>
    </location>
</feature>
<evidence type="ECO:0000256" key="8">
    <source>
        <dbReference type="PIRNR" id="PIRNR006351"/>
    </source>
</evidence>
<feature type="transmembrane region" description="Helical" evidence="9">
    <location>
        <begin position="370"/>
        <end position="388"/>
    </location>
</feature>
<keyword evidence="7 8" id="KW-0472">Membrane</keyword>
<dbReference type="PANTHER" id="PTHR33989">
    <property type="match status" value="1"/>
</dbReference>
<dbReference type="PROSITE" id="PS51105">
    <property type="entry name" value="PTS_EIIC_TYPE_3"/>
    <property type="match status" value="1"/>
</dbReference>
<keyword evidence="2 8" id="KW-0813">Transport</keyword>
<evidence type="ECO:0000256" key="3">
    <source>
        <dbReference type="ARBA" id="ARBA00022475"/>
    </source>
</evidence>
<feature type="transmembrane region" description="Helical" evidence="9">
    <location>
        <begin position="117"/>
        <end position="136"/>
    </location>
</feature>
<dbReference type="GO" id="GO:0005886">
    <property type="term" value="C:plasma membrane"/>
    <property type="evidence" value="ECO:0007669"/>
    <property type="project" value="UniProtKB-SubCell"/>
</dbReference>
<dbReference type="PANTHER" id="PTHR33989:SF4">
    <property type="entry name" value="PTS SYSTEM N,N'-DIACETYLCHITOBIOSE-SPECIFIC EIIC COMPONENT"/>
    <property type="match status" value="1"/>
</dbReference>
<feature type="transmembrane region" description="Helical" evidence="9">
    <location>
        <begin position="247"/>
        <end position="267"/>
    </location>
</feature>
<dbReference type="GO" id="GO:0009401">
    <property type="term" value="P:phosphoenolpyruvate-dependent sugar phosphotransferase system"/>
    <property type="evidence" value="ECO:0007669"/>
    <property type="project" value="InterPro"/>
</dbReference>
<feature type="transmembrane region" description="Helical" evidence="9">
    <location>
        <begin position="142"/>
        <end position="163"/>
    </location>
</feature>
<dbReference type="InterPro" id="IPR004501">
    <property type="entry name" value="PTS_EIIC_3"/>
</dbReference>
<dbReference type="InterPro" id="IPR004796">
    <property type="entry name" value="PTS_IIC_cello"/>
</dbReference>
<evidence type="ECO:0000256" key="6">
    <source>
        <dbReference type="ARBA" id="ARBA00022989"/>
    </source>
</evidence>
<feature type="transmembrane region" description="Helical" evidence="9">
    <location>
        <begin position="220"/>
        <end position="240"/>
    </location>
</feature>
<dbReference type="AlphaFoldDB" id="A0A5P3XCX6"/>
<keyword evidence="5 9" id="KW-0812">Transmembrane</keyword>